<proteinExistence type="predicted"/>
<dbReference type="VEuPathDB" id="HostDB:ENSMMUG00000010159"/>
<evidence type="ECO:0000259" key="2">
    <source>
        <dbReference type="Pfam" id="PF12443"/>
    </source>
</evidence>
<evidence type="ECO:0000313" key="3">
    <source>
        <dbReference type="Ensembl" id="ENSMMUP00000072504.1"/>
    </source>
</evidence>
<dbReference type="PANTHER" id="PTHR21510:SF16">
    <property type="entry name" value="PROTEIN AKNAD1"/>
    <property type="match status" value="1"/>
</dbReference>
<reference evidence="4" key="1">
    <citation type="journal article" date="2007" name="Science">
        <title>Evolutionary and biomedical insights from the rhesus macaque genome.</title>
        <authorList>
            <person name="Gibbs R.A."/>
            <person name="Rogers J."/>
            <person name="Katze M.G."/>
            <person name="Bumgarner R."/>
            <person name="Weinstock G.M."/>
            <person name="Mardis E.R."/>
            <person name="Remington K.A."/>
            <person name="Strausberg R.L."/>
            <person name="Venter J.C."/>
            <person name="Wilson R.K."/>
            <person name="Batzer M.A."/>
            <person name="Bustamante C.D."/>
            <person name="Eichler E.E."/>
            <person name="Hahn M.W."/>
            <person name="Hardison R.C."/>
            <person name="Makova K.D."/>
            <person name="Miller W."/>
            <person name="Milosavljevic A."/>
            <person name="Palermo R.E."/>
            <person name="Siepel A."/>
            <person name="Sikela J.M."/>
            <person name="Attaway T."/>
            <person name="Bell S."/>
            <person name="Bernard K.E."/>
            <person name="Buhay C.J."/>
            <person name="Chandrabose M.N."/>
            <person name="Dao M."/>
            <person name="Davis C."/>
            <person name="Delehaunty K.D."/>
            <person name="Ding Y."/>
            <person name="Dinh H.H."/>
            <person name="Dugan-Rocha S."/>
            <person name="Fulton L.A."/>
            <person name="Gabisi R.A."/>
            <person name="Garner T.T."/>
            <person name="Godfrey J."/>
            <person name="Hawes A.C."/>
            <person name="Hernandez J."/>
            <person name="Hines S."/>
            <person name="Holder M."/>
            <person name="Hume J."/>
            <person name="Jhangiani S.N."/>
            <person name="Joshi V."/>
            <person name="Khan Z.M."/>
            <person name="Kirkness E.F."/>
            <person name="Cree A."/>
            <person name="Fowler R.G."/>
            <person name="Lee S."/>
            <person name="Lewis L.R."/>
            <person name="Li Z."/>
            <person name="Liu Y.-S."/>
            <person name="Moore S.M."/>
            <person name="Muzny D."/>
            <person name="Nazareth L.V."/>
            <person name="Ngo D.N."/>
            <person name="Okwuonu G.O."/>
            <person name="Pai G."/>
            <person name="Parker D."/>
            <person name="Paul H.A."/>
            <person name="Pfannkoch C."/>
            <person name="Pohl C.S."/>
            <person name="Rogers Y.-H.C."/>
            <person name="Ruiz S.J."/>
            <person name="Sabo A."/>
            <person name="Santibanez J."/>
            <person name="Schneider B.W."/>
            <person name="Smith S.M."/>
            <person name="Sodergren E."/>
            <person name="Svatek A.F."/>
            <person name="Utterback T.R."/>
            <person name="Vattathil S."/>
            <person name="Warren W."/>
            <person name="White C.S."/>
            <person name="Chinwalla A.T."/>
            <person name="Feng Y."/>
            <person name="Halpern A.L."/>
            <person name="Hillier L.W."/>
            <person name="Huang X."/>
            <person name="Minx P."/>
            <person name="Nelson J.O."/>
            <person name="Pepin K.H."/>
            <person name="Qin X."/>
            <person name="Sutton G.G."/>
            <person name="Venter E."/>
            <person name="Walenz B.P."/>
            <person name="Wallis J.W."/>
            <person name="Worley K.C."/>
            <person name="Yang S.-P."/>
            <person name="Jones S.M."/>
            <person name="Marra M.A."/>
            <person name="Rocchi M."/>
            <person name="Schein J.E."/>
            <person name="Baertsch R."/>
            <person name="Clarke L."/>
            <person name="Csuros M."/>
            <person name="Glasscock J."/>
            <person name="Harris R.A."/>
            <person name="Havlak P."/>
            <person name="Jackson A.R."/>
            <person name="Jiang H."/>
            <person name="Liu Y."/>
            <person name="Messina D.N."/>
            <person name="Shen Y."/>
            <person name="Song H.X.-Z."/>
            <person name="Wylie T."/>
            <person name="Zhang L."/>
            <person name="Birney E."/>
            <person name="Han K."/>
            <person name="Konkel M.K."/>
            <person name="Lee J."/>
            <person name="Smit A.F.A."/>
            <person name="Ullmer B."/>
            <person name="Wang H."/>
            <person name="Xing J."/>
            <person name="Burhans R."/>
            <person name="Cheng Z."/>
            <person name="Karro J.E."/>
            <person name="Ma J."/>
            <person name="Raney B."/>
            <person name="She X."/>
            <person name="Cox M.J."/>
            <person name="Demuth J.P."/>
            <person name="Dumas L.J."/>
            <person name="Han S.-G."/>
            <person name="Hopkins J."/>
            <person name="Karimpour-Fard A."/>
            <person name="Kim Y.H."/>
            <person name="Pollack J.R."/>
            <person name="Vinar T."/>
            <person name="Addo-Quaye C."/>
            <person name="Degenhardt J."/>
            <person name="Denby A."/>
            <person name="Hubisz M.J."/>
            <person name="Indap A."/>
            <person name="Kosiol C."/>
            <person name="Lahn B.T."/>
            <person name="Lawson H.A."/>
            <person name="Marklein A."/>
            <person name="Nielsen R."/>
            <person name="Vallender E.J."/>
            <person name="Clark A.G."/>
            <person name="Ferguson B."/>
            <person name="Hernandez R.D."/>
            <person name="Hirani K."/>
            <person name="Kehrer-Sawatzki H."/>
            <person name="Kolb J."/>
            <person name="Patil S."/>
            <person name="Pu L.-L."/>
            <person name="Ren Y."/>
            <person name="Smith D.G."/>
            <person name="Wheeler D.A."/>
            <person name="Schenck I."/>
            <person name="Ball E.V."/>
            <person name="Chen R."/>
            <person name="Cooper D.N."/>
            <person name="Giardine B."/>
            <person name="Hsu F."/>
            <person name="Kent W.J."/>
            <person name="Lesk A."/>
            <person name="Nelson D.L."/>
            <person name="O'brien W.E."/>
            <person name="Pruefer K."/>
            <person name="Stenson P.D."/>
            <person name="Wallace J.C."/>
            <person name="Ke H."/>
            <person name="Liu X.-M."/>
            <person name="Wang P."/>
            <person name="Xiang A.P."/>
            <person name="Yang F."/>
            <person name="Barber G.P."/>
            <person name="Haussler D."/>
            <person name="Karolchik D."/>
            <person name="Kern A.D."/>
            <person name="Kuhn R.M."/>
            <person name="Smith K.E."/>
            <person name="Zwieg A.S."/>
        </authorList>
    </citation>
    <scope>NUCLEOTIDE SEQUENCE [LARGE SCALE GENOMIC DNA]</scope>
    <source>
        <strain evidence="4">17573</strain>
    </source>
</reference>
<accession>A0A5F8A3N8</accession>
<evidence type="ECO:0000313" key="5">
    <source>
        <dbReference type="VGNC" id="VGNC:97732"/>
    </source>
</evidence>
<feature type="domain" description="AKNA" evidence="2">
    <location>
        <begin position="39"/>
        <end position="128"/>
    </location>
</feature>
<gene>
    <name evidence="3 5" type="primary">AKNAD1</name>
</gene>
<reference evidence="3" key="3">
    <citation type="submission" date="2025-08" db="UniProtKB">
        <authorList>
            <consortium name="Ensembl"/>
        </authorList>
    </citation>
    <scope>IDENTIFICATION</scope>
    <source>
        <strain evidence="3">17573</strain>
    </source>
</reference>
<dbReference type="PANTHER" id="PTHR21510">
    <property type="entry name" value="AKNA DOMAIN-CONTAINING PROTEIN"/>
    <property type="match status" value="1"/>
</dbReference>
<keyword evidence="1" id="KW-0175">Coiled coil</keyword>
<protein>
    <submittedName>
        <fullName evidence="3">AKNA domain containing 1</fullName>
    </submittedName>
</protein>
<dbReference type="InterPro" id="IPR022150">
    <property type="entry name" value="AKNA_dom"/>
</dbReference>
<dbReference type="Ensembl" id="ENSMMUT00000086775.1">
    <property type="protein sequence ID" value="ENSMMUP00000072504.1"/>
    <property type="gene ID" value="ENSMMUG00000010159.4"/>
</dbReference>
<sequence length="182" mass="20771">MRRRRKHAETLGCGKLCDVFCGRPGQVSSSGGRQGIPDMEPTVHIYQELLTGIESEASLSKLSPTSQKGTSSSSSYIFQKISQGKQMCQKLKEQTDQLKTKVQEFSKRIKQESPYHLQDKKLVLEKLQGHLELLEQNFLATKDKHLTLQQQVHKHESTIVSDFDPERKVEGEIFKLEMLLED</sequence>
<dbReference type="ExpressionAtlas" id="A0A5F8A3N8">
    <property type="expression patterns" value="baseline"/>
</dbReference>
<dbReference type="Pfam" id="PF12443">
    <property type="entry name" value="AKNA"/>
    <property type="match status" value="1"/>
</dbReference>
<dbReference type="VGNC" id="VGNC:97732">
    <property type="gene designation" value="AKNAD1"/>
</dbReference>
<dbReference type="InterPro" id="IPR052655">
    <property type="entry name" value="AKNA_Centrosome-Trans_reg"/>
</dbReference>
<dbReference type="GeneTree" id="ENSGT00940000154254"/>
<organism evidence="3 4">
    <name type="scientific">Macaca mulatta</name>
    <name type="common">Rhesus macaque</name>
    <dbReference type="NCBI Taxonomy" id="9544"/>
    <lineage>
        <taxon>Eukaryota</taxon>
        <taxon>Metazoa</taxon>
        <taxon>Chordata</taxon>
        <taxon>Craniata</taxon>
        <taxon>Vertebrata</taxon>
        <taxon>Euteleostomi</taxon>
        <taxon>Mammalia</taxon>
        <taxon>Eutheria</taxon>
        <taxon>Euarchontoglires</taxon>
        <taxon>Primates</taxon>
        <taxon>Haplorrhini</taxon>
        <taxon>Catarrhini</taxon>
        <taxon>Cercopithecidae</taxon>
        <taxon>Cercopithecinae</taxon>
        <taxon>Macaca</taxon>
    </lineage>
</organism>
<evidence type="ECO:0000256" key="1">
    <source>
        <dbReference type="SAM" id="Coils"/>
    </source>
</evidence>
<dbReference type="AlphaFoldDB" id="A0A5F8A3N8"/>
<evidence type="ECO:0000313" key="4">
    <source>
        <dbReference type="Proteomes" id="UP000006718"/>
    </source>
</evidence>
<reference evidence="3" key="2">
    <citation type="submission" date="2019-01" db="EMBL/GenBank/DDBJ databases">
        <authorList>
            <person name="Graves T."/>
            <person name="Eichler E.E."/>
            <person name="Wilson R.K."/>
        </authorList>
    </citation>
    <scope>NUCLEOTIDE SEQUENCE [LARGE SCALE GENOMIC DNA]</scope>
    <source>
        <strain evidence="3">17573</strain>
    </source>
</reference>
<dbReference type="Proteomes" id="UP000006718">
    <property type="component" value="Chromosome 1"/>
</dbReference>
<feature type="coiled-coil region" evidence="1">
    <location>
        <begin position="88"/>
        <end position="144"/>
    </location>
</feature>
<keyword evidence="4" id="KW-1185">Reference proteome</keyword>
<name>A0A5F8A3N8_MACMU</name>
<dbReference type="Bgee" id="ENSMMUG00000010159">
    <property type="expression patterns" value="Expressed in spermatid and 13 other cell types or tissues"/>
</dbReference>
<reference evidence="3" key="4">
    <citation type="submission" date="2025-09" db="UniProtKB">
        <authorList>
            <consortium name="Ensembl"/>
        </authorList>
    </citation>
    <scope>IDENTIFICATION</scope>
    <source>
        <strain evidence="3">17573</strain>
    </source>
</reference>